<evidence type="ECO:0000256" key="4">
    <source>
        <dbReference type="ARBA" id="ARBA00023163"/>
    </source>
</evidence>
<keyword evidence="7" id="KW-1185">Reference proteome</keyword>
<comment type="caution">
    <text evidence="6">The sequence shown here is derived from an EMBL/GenBank/DDBJ whole genome shotgun (WGS) entry which is preliminary data.</text>
</comment>
<keyword evidence="3" id="KW-0010">Activator</keyword>
<keyword evidence="2" id="KW-0238">DNA-binding</keyword>
<evidence type="ECO:0000256" key="1">
    <source>
        <dbReference type="ARBA" id="ARBA00023015"/>
    </source>
</evidence>
<keyword evidence="4" id="KW-0804">Transcription</keyword>
<dbReference type="EMBL" id="JBGXBU010000007">
    <property type="protein sequence ID" value="MFM4894316.1"/>
    <property type="molecule type" value="Genomic_DNA"/>
</dbReference>
<dbReference type="SUPFAM" id="SSF51215">
    <property type="entry name" value="Regulatory protein AraC"/>
    <property type="match status" value="1"/>
</dbReference>
<dbReference type="InterPro" id="IPR037923">
    <property type="entry name" value="HTH-like"/>
</dbReference>
<proteinExistence type="predicted"/>
<dbReference type="PANTHER" id="PTHR46796:SF2">
    <property type="entry name" value="TRANSCRIPTIONAL REGULATORY PROTEIN"/>
    <property type="match status" value="1"/>
</dbReference>
<dbReference type="Pfam" id="PF12833">
    <property type="entry name" value="HTH_18"/>
    <property type="match status" value="1"/>
</dbReference>
<feature type="domain" description="HTH araC/xylS-type" evidence="5">
    <location>
        <begin position="176"/>
        <end position="273"/>
    </location>
</feature>
<dbReference type="PROSITE" id="PS00041">
    <property type="entry name" value="HTH_ARAC_FAMILY_1"/>
    <property type="match status" value="1"/>
</dbReference>
<dbReference type="InterPro" id="IPR018060">
    <property type="entry name" value="HTH_AraC"/>
</dbReference>
<dbReference type="InterPro" id="IPR018062">
    <property type="entry name" value="HTH_AraC-typ_CS"/>
</dbReference>
<reference evidence="6 7" key="1">
    <citation type="submission" date="2024-09" db="EMBL/GenBank/DDBJ databases">
        <title>Aeromonas strains Genome sequencing and assembly.</title>
        <authorList>
            <person name="Hu X."/>
            <person name="Tang B."/>
        </authorList>
    </citation>
    <scope>NUCLEOTIDE SEQUENCE [LARGE SCALE GENOMIC DNA]</scope>
    <source>
        <strain evidence="6 7">NB23SCDHY001</strain>
    </source>
</reference>
<dbReference type="InterPro" id="IPR050204">
    <property type="entry name" value="AraC_XylS_family_regulators"/>
</dbReference>
<keyword evidence="1" id="KW-0805">Transcription regulation</keyword>
<organism evidence="6 7">
    <name type="scientific">Aeromonas bivalvium</name>
    <dbReference type="NCBI Taxonomy" id="440079"/>
    <lineage>
        <taxon>Bacteria</taxon>
        <taxon>Pseudomonadati</taxon>
        <taxon>Pseudomonadota</taxon>
        <taxon>Gammaproteobacteria</taxon>
        <taxon>Aeromonadales</taxon>
        <taxon>Aeromonadaceae</taxon>
        <taxon>Aeromonas</taxon>
    </lineage>
</organism>
<dbReference type="RefSeq" id="WP_408791354.1">
    <property type="nucleotide sequence ID" value="NZ_JBGXBU010000007.1"/>
</dbReference>
<dbReference type="InterPro" id="IPR020449">
    <property type="entry name" value="Tscrpt_reg_AraC-type_HTH"/>
</dbReference>
<dbReference type="PROSITE" id="PS01124">
    <property type="entry name" value="HTH_ARAC_FAMILY_2"/>
    <property type="match status" value="1"/>
</dbReference>
<dbReference type="GeneID" id="97221592"/>
<dbReference type="Pfam" id="PF02311">
    <property type="entry name" value="AraC_binding"/>
    <property type="match status" value="1"/>
</dbReference>
<protein>
    <submittedName>
        <fullName evidence="6">AraC family transcriptional regulator</fullName>
    </submittedName>
</protein>
<dbReference type="Proteomes" id="UP001630969">
    <property type="component" value="Unassembled WGS sequence"/>
</dbReference>
<evidence type="ECO:0000259" key="5">
    <source>
        <dbReference type="PROSITE" id="PS01124"/>
    </source>
</evidence>
<dbReference type="PRINTS" id="PR00032">
    <property type="entry name" value="HTHARAC"/>
</dbReference>
<dbReference type="Gene3D" id="1.10.10.60">
    <property type="entry name" value="Homeodomain-like"/>
    <property type="match status" value="2"/>
</dbReference>
<dbReference type="PANTHER" id="PTHR46796">
    <property type="entry name" value="HTH-TYPE TRANSCRIPTIONAL ACTIVATOR RHAS-RELATED"/>
    <property type="match status" value="1"/>
</dbReference>
<dbReference type="InterPro" id="IPR009057">
    <property type="entry name" value="Homeodomain-like_sf"/>
</dbReference>
<evidence type="ECO:0000313" key="7">
    <source>
        <dbReference type="Proteomes" id="UP001630969"/>
    </source>
</evidence>
<dbReference type="InterPro" id="IPR003313">
    <property type="entry name" value="AraC-bd"/>
</dbReference>
<gene>
    <name evidence="6" type="ORF">ACEUDJ_15800</name>
</gene>
<evidence type="ECO:0000256" key="2">
    <source>
        <dbReference type="ARBA" id="ARBA00023125"/>
    </source>
</evidence>
<evidence type="ECO:0000313" key="6">
    <source>
        <dbReference type="EMBL" id="MFM4894316.1"/>
    </source>
</evidence>
<accession>A0ABW9GT66</accession>
<name>A0ABW9GT66_9GAMM</name>
<sequence>MSRAGTTTDHHQFWRDPALPFIEARAVQDGRRVCYDKHSHPHFSIGAITGGHSQYLNQRSRQEVGGGSLVLMNPEEVHACNPIADQPWSYLMFYLDLDWLGCQQQEAGLGTEFRPFDMTASRDPLLYIALQRLYRTLQDEGQDLLAKEVACHQFSHQLLARLTPANWGQHPPPHLKRAADLIKDECASPLTLERLSAVAGLTPSHFVRAFSRHYGMTPHAYLLNRRIGHARGLLARGQPLAEVALATGFSDQAHFQRQFKRLVAATPGQYRALRLPQDERTR</sequence>
<dbReference type="SMART" id="SM00342">
    <property type="entry name" value="HTH_ARAC"/>
    <property type="match status" value="1"/>
</dbReference>
<dbReference type="SUPFAM" id="SSF46689">
    <property type="entry name" value="Homeodomain-like"/>
    <property type="match status" value="2"/>
</dbReference>
<evidence type="ECO:0000256" key="3">
    <source>
        <dbReference type="ARBA" id="ARBA00023159"/>
    </source>
</evidence>